<sequence length="213" mass="25648">MKKITSVKQKLLNILKKEPEATMDDIMVHFTISDIAVRKHIRQLETEGFIQKKKCKQDIGRPFYTYRLTRKGHDLYPNQYKQLPTELLDDLQEIAGKETVNKLFEKRLEREKVVFKEKLNREDYEKQLKKFVTLQNERGYMIELQKADDGNYIMKNFHCPVYHLAENYQQICYYEEKLYKQLFPEKKFHASRQITKGDNVCEWKITARKKDEG</sequence>
<dbReference type="InterPro" id="IPR027395">
    <property type="entry name" value="WH_DNA-bd_dom"/>
</dbReference>
<dbReference type="SUPFAM" id="SSF46785">
    <property type="entry name" value="Winged helix' DNA-binding domain"/>
    <property type="match status" value="1"/>
</dbReference>
<name>A0A5C8NF05_9BACI</name>
<dbReference type="InterPro" id="IPR036388">
    <property type="entry name" value="WH-like_DNA-bd_sf"/>
</dbReference>
<proteinExistence type="predicted"/>
<reference evidence="2 3" key="1">
    <citation type="submission" date="2019-06" db="EMBL/GenBank/DDBJ databases">
        <title>Cerasibacillus sp. nov., isolated from maize field.</title>
        <authorList>
            <person name="Lin S.-Y."/>
            <person name="Tsai C.-F."/>
            <person name="Young C.-C."/>
        </authorList>
    </citation>
    <scope>NUCLEOTIDE SEQUENCE [LARGE SCALE GENOMIC DNA]</scope>
    <source>
        <strain evidence="2 3">CC-CFT480</strain>
    </source>
</reference>
<feature type="domain" description="Winged helix DNA-binding" evidence="1">
    <location>
        <begin position="10"/>
        <end position="83"/>
    </location>
</feature>
<dbReference type="InterPro" id="IPR036390">
    <property type="entry name" value="WH_DNA-bd_sf"/>
</dbReference>
<gene>
    <name evidence="2" type="ORF">FHP05_14330</name>
</gene>
<dbReference type="PANTHER" id="PTHR38600:SF2">
    <property type="entry name" value="SLL0088 PROTEIN"/>
    <property type="match status" value="1"/>
</dbReference>
<dbReference type="OrthoDB" id="155998at2"/>
<evidence type="ECO:0000259" key="1">
    <source>
        <dbReference type="Pfam" id="PF13601"/>
    </source>
</evidence>
<accession>A0A5C8NF05</accession>
<protein>
    <submittedName>
        <fullName evidence="2">Winged helix-turn-helix transcriptional regulator</fullName>
    </submittedName>
</protein>
<dbReference type="EMBL" id="VDUW01000015">
    <property type="protein sequence ID" value="TXL58137.1"/>
    <property type="molecule type" value="Genomic_DNA"/>
</dbReference>
<dbReference type="RefSeq" id="WP_147670518.1">
    <property type="nucleotide sequence ID" value="NZ_VDUW01000015.1"/>
</dbReference>
<dbReference type="AlphaFoldDB" id="A0A5C8NF05"/>
<keyword evidence="3" id="KW-1185">Reference proteome</keyword>
<evidence type="ECO:0000313" key="3">
    <source>
        <dbReference type="Proteomes" id="UP000321574"/>
    </source>
</evidence>
<dbReference type="PANTHER" id="PTHR38600">
    <property type="entry name" value="TRANSCRIPTIONAL REGULATORY PROTEIN"/>
    <property type="match status" value="1"/>
</dbReference>
<evidence type="ECO:0000313" key="2">
    <source>
        <dbReference type="EMBL" id="TXL58137.1"/>
    </source>
</evidence>
<dbReference type="Pfam" id="PF13601">
    <property type="entry name" value="HTH_34"/>
    <property type="match status" value="1"/>
</dbReference>
<comment type="caution">
    <text evidence="2">The sequence shown here is derived from an EMBL/GenBank/DDBJ whole genome shotgun (WGS) entry which is preliminary data.</text>
</comment>
<dbReference type="Proteomes" id="UP000321574">
    <property type="component" value="Unassembled WGS sequence"/>
</dbReference>
<organism evidence="2 3">
    <name type="scientific">Cerasibacillus terrae</name>
    <dbReference type="NCBI Taxonomy" id="2498845"/>
    <lineage>
        <taxon>Bacteria</taxon>
        <taxon>Bacillati</taxon>
        <taxon>Bacillota</taxon>
        <taxon>Bacilli</taxon>
        <taxon>Bacillales</taxon>
        <taxon>Bacillaceae</taxon>
        <taxon>Cerasibacillus</taxon>
    </lineage>
</organism>
<dbReference type="Gene3D" id="1.10.10.10">
    <property type="entry name" value="Winged helix-like DNA-binding domain superfamily/Winged helix DNA-binding domain"/>
    <property type="match status" value="1"/>
</dbReference>